<dbReference type="EMBL" id="RKLR01000001">
    <property type="protein sequence ID" value="MBX0321402.1"/>
    <property type="molecule type" value="Genomic_DNA"/>
</dbReference>
<dbReference type="RefSeq" id="WP_220616429.1">
    <property type="nucleotide sequence ID" value="NZ_RKLR01000001.1"/>
</dbReference>
<protein>
    <submittedName>
        <fullName evidence="1">Uncharacterized protein</fullName>
    </submittedName>
</protein>
<organism evidence="1 2">
    <name type="scientific">Haloarcula rubra</name>
    <dbReference type="NCBI Taxonomy" id="2487747"/>
    <lineage>
        <taxon>Archaea</taxon>
        <taxon>Methanobacteriati</taxon>
        <taxon>Methanobacteriota</taxon>
        <taxon>Stenosarchaea group</taxon>
        <taxon>Halobacteria</taxon>
        <taxon>Halobacteriales</taxon>
        <taxon>Haloarculaceae</taxon>
        <taxon>Haloarcula</taxon>
    </lineage>
</organism>
<proteinExistence type="predicted"/>
<keyword evidence="2" id="KW-1185">Reference proteome</keyword>
<reference evidence="1 2" key="1">
    <citation type="submission" date="2021-06" db="EMBL/GenBank/DDBJ databases">
        <title>Halomicroarcula sp. a new haloarchaeum isolated from saline soil.</title>
        <authorList>
            <person name="Duran-Viseras A."/>
            <person name="Sanchez-Porro C."/>
            <person name="Ventosa A."/>
        </authorList>
    </citation>
    <scope>NUCLEOTIDE SEQUENCE [LARGE SCALE GENOMIC DNA]</scope>
    <source>
        <strain evidence="1 2">F13</strain>
    </source>
</reference>
<name>A0AAW4PLX3_9EURY</name>
<dbReference type="AlphaFoldDB" id="A0AAW4PLX3"/>
<comment type="caution">
    <text evidence="1">The sequence shown here is derived from an EMBL/GenBank/DDBJ whole genome shotgun (WGS) entry which is preliminary data.</text>
</comment>
<gene>
    <name evidence="1" type="ORF">EGH21_00020</name>
</gene>
<evidence type="ECO:0000313" key="1">
    <source>
        <dbReference type="EMBL" id="MBX0321402.1"/>
    </source>
</evidence>
<dbReference type="Proteomes" id="UP001430377">
    <property type="component" value="Unassembled WGS sequence"/>
</dbReference>
<accession>A0AAW4PLX3</accession>
<evidence type="ECO:0000313" key="2">
    <source>
        <dbReference type="Proteomes" id="UP001430377"/>
    </source>
</evidence>
<sequence length="99" mass="11098">MPDDADPEANLKQWKTAMQAEHEDAIANPDPSEEHRIEGVTQISYRVTFAYDPATDSLERDEREQVDELTDPELLSCACGVRGMTPEEARTHVRAARDG</sequence>